<sequence>MSATTRTKRRAEAVPAARDHEEANVFLARIGELQRAVLIEQTALAETIAKAKEAMGNAVAALNAEADRLTRGLQLWAEANRHALTDGGKRKSVSLAAGTISWRLAPPAVRVAQAVDVLQYLLERGMEEFLRRKVEIDKAAMLSMPERAAEIPGVTIASAGEEFVIEATGAREVAP</sequence>
<reference evidence="1" key="2">
    <citation type="journal article" date="2021" name="Syst. Appl. Microbiol.">
        <title>Roseomonas hellenica sp. nov., isolated from roots of wild-growing Alkanna tinctoria.</title>
        <authorList>
            <person name="Rat A."/>
            <person name="Naranjo H.D."/>
            <person name="Lebbe L."/>
            <person name="Cnockaert M."/>
            <person name="Krigas N."/>
            <person name="Grigoriadou K."/>
            <person name="Maloupa E."/>
            <person name="Willems A."/>
        </authorList>
    </citation>
    <scope>NUCLEOTIDE SEQUENCE</scope>
    <source>
        <strain evidence="1">LMG 31228</strain>
    </source>
</reference>
<gene>
    <name evidence="1" type="ORF">GXW74_15735</name>
</gene>
<dbReference type="EMBL" id="JAAEDL010000015">
    <property type="protein sequence ID" value="MBR0681946.1"/>
    <property type="molecule type" value="Genomic_DNA"/>
</dbReference>
<proteinExistence type="predicted"/>
<dbReference type="RefSeq" id="WP_211847481.1">
    <property type="nucleotide sequence ID" value="NZ_JAAEDL010000015.1"/>
</dbReference>
<comment type="caution">
    <text evidence="1">The sequence shown here is derived from an EMBL/GenBank/DDBJ whole genome shotgun (WGS) entry which is preliminary data.</text>
</comment>
<dbReference type="Pfam" id="PF07352">
    <property type="entry name" value="Phage_Mu_Gam"/>
    <property type="match status" value="1"/>
</dbReference>
<accession>A0A9X9XE10</accession>
<organism evidence="1 2">
    <name type="scientific">Neoroseomonas eburnea</name>
    <dbReference type="NCBI Taxonomy" id="1346889"/>
    <lineage>
        <taxon>Bacteria</taxon>
        <taxon>Pseudomonadati</taxon>
        <taxon>Pseudomonadota</taxon>
        <taxon>Alphaproteobacteria</taxon>
        <taxon>Acetobacterales</taxon>
        <taxon>Acetobacteraceae</taxon>
        <taxon>Neoroseomonas</taxon>
    </lineage>
</organism>
<dbReference type="SUPFAM" id="SSF161266">
    <property type="entry name" value="Gam-like"/>
    <property type="match status" value="1"/>
</dbReference>
<reference evidence="1" key="1">
    <citation type="submission" date="2020-01" db="EMBL/GenBank/DDBJ databases">
        <authorList>
            <person name="Rat A."/>
        </authorList>
    </citation>
    <scope>NUCLEOTIDE SEQUENCE</scope>
    <source>
        <strain evidence="1">LMG 31228</strain>
    </source>
</reference>
<evidence type="ECO:0000313" key="2">
    <source>
        <dbReference type="Proteomes" id="UP001138709"/>
    </source>
</evidence>
<dbReference type="Proteomes" id="UP001138709">
    <property type="component" value="Unassembled WGS sequence"/>
</dbReference>
<dbReference type="GO" id="GO:0003690">
    <property type="term" value="F:double-stranded DNA binding"/>
    <property type="evidence" value="ECO:0007669"/>
    <property type="project" value="InterPro"/>
</dbReference>
<name>A0A9X9XE10_9PROT</name>
<dbReference type="GO" id="GO:0042262">
    <property type="term" value="P:DNA protection"/>
    <property type="evidence" value="ECO:0007669"/>
    <property type="project" value="InterPro"/>
</dbReference>
<dbReference type="Gene3D" id="1.20.5.170">
    <property type="match status" value="1"/>
</dbReference>
<dbReference type="AlphaFoldDB" id="A0A9X9XE10"/>
<keyword evidence="2" id="KW-1185">Reference proteome</keyword>
<dbReference type="InterPro" id="IPR009951">
    <property type="entry name" value="Host-nuc_inhib_Gam"/>
</dbReference>
<evidence type="ECO:0000313" key="1">
    <source>
        <dbReference type="EMBL" id="MBR0681946.1"/>
    </source>
</evidence>
<protein>
    <submittedName>
        <fullName evidence="1">Host-nuclease inhibitor protein Gam</fullName>
    </submittedName>
</protein>